<dbReference type="EMBL" id="RSCE01000004">
    <property type="protein sequence ID" value="RSH83197.1"/>
    <property type="molecule type" value="Genomic_DNA"/>
</dbReference>
<dbReference type="GeneID" id="39591401"/>
<name>A0A427XWL8_9TREE</name>
<protein>
    <submittedName>
        <fullName evidence="3">Uncharacterized protein</fullName>
    </submittedName>
</protein>
<keyword evidence="4" id="KW-1185">Reference proteome</keyword>
<evidence type="ECO:0000313" key="4">
    <source>
        <dbReference type="Proteomes" id="UP000279236"/>
    </source>
</evidence>
<accession>A0A427XWL8</accession>
<dbReference type="RefSeq" id="XP_028477149.1">
    <property type="nucleotide sequence ID" value="XM_028622257.1"/>
</dbReference>
<feature type="region of interest" description="Disordered" evidence="2">
    <location>
        <begin position="522"/>
        <end position="558"/>
    </location>
</feature>
<comment type="caution">
    <text evidence="3">The sequence shown here is derived from an EMBL/GenBank/DDBJ whole genome shotgun (WGS) entry which is preliminary data.</text>
</comment>
<evidence type="ECO:0000313" key="3">
    <source>
        <dbReference type="EMBL" id="RSH83197.1"/>
    </source>
</evidence>
<dbReference type="AlphaFoldDB" id="A0A427XWL8"/>
<feature type="coiled-coil region" evidence="1">
    <location>
        <begin position="716"/>
        <end position="780"/>
    </location>
</feature>
<sequence length="783" mass="86107">MVAAALTMLAVAPPTRPSSNHSIHSGHSVRSLKPDVQHIEHLEKPDLSKKAKTKHPHRADKHASRDRAKDDLLLALARLEGTIGSLKMLTESLKAENVILVAEKSALQAEVAAVKLKHALRHDHSHGRGDEGEVHQLKALVAQLHQRNMRLTDKSAGLAATVGRLQREADEAAKKRSEAVGVLHRLLDHCTFRLARLPSGLYFSYKCDGCSSEIASRLANFRTPANIATPSLHGHGHLHDHWPLPRCEWEGRFVRLVPASVPVLAHLSSACDWEWDDSSDQLERHVEHADEGKEHTFWVVATRHGPLTSVGGVTFTTDPEDPFVMAVAERDVRAAAPPSSSRASHDTATSTARTTQDPPTPPLAEHDLLKLRAENHRLKIQNVTLHNANTRLEDDNASLSTQVEALQRELDTLAAEQEMAAEEFRHILEKPSRRTGGRVVMGTGEKEEKVNLWMGHAEAAMYPSSVAHSHRSTSSITTLHHGSRPVAPGGSPIPSITIQAPSRRPSLASTGSISELDIGRAAHSVRGKRPTRLSKAPRMSVSEMSTSGMSTPPGPRELSGRFMLDKIAAEVRRHQDHLFEENHLWCTLSLRPSAALRPNVFRISFSIDTTSATHLANAFRNAAKSVIDKWERTPTDVEHVALSCAFAVTARLRKDASDIALYFTMASKNELAIILRDAADHVTPTFPLTMRSNVPASKYHLPNSNTKKASAVSRRIATLETALKELKVLVDKLRAEHAESKAVKDKDELDQHKADLRAKVAALELKVDGMEKELDVVLKTQRG</sequence>
<proteinExistence type="predicted"/>
<keyword evidence="1" id="KW-0175">Coiled coil</keyword>
<feature type="compositionally biased region" description="Basic residues" evidence="2">
    <location>
        <begin position="523"/>
        <end position="532"/>
    </location>
</feature>
<evidence type="ECO:0000256" key="1">
    <source>
        <dbReference type="SAM" id="Coils"/>
    </source>
</evidence>
<feature type="compositionally biased region" description="Polar residues" evidence="2">
    <location>
        <begin position="346"/>
        <end position="357"/>
    </location>
</feature>
<feature type="region of interest" description="Disordered" evidence="2">
    <location>
        <begin position="333"/>
        <end position="364"/>
    </location>
</feature>
<dbReference type="Proteomes" id="UP000279236">
    <property type="component" value="Unassembled WGS sequence"/>
</dbReference>
<feature type="coiled-coil region" evidence="1">
    <location>
        <begin position="389"/>
        <end position="423"/>
    </location>
</feature>
<organism evidence="3 4">
    <name type="scientific">Apiotrichum porosum</name>
    <dbReference type="NCBI Taxonomy" id="105984"/>
    <lineage>
        <taxon>Eukaryota</taxon>
        <taxon>Fungi</taxon>
        <taxon>Dikarya</taxon>
        <taxon>Basidiomycota</taxon>
        <taxon>Agaricomycotina</taxon>
        <taxon>Tremellomycetes</taxon>
        <taxon>Trichosporonales</taxon>
        <taxon>Trichosporonaceae</taxon>
        <taxon>Apiotrichum</taxon>
    </lineage>
</organism>
<gene>
    <name evidence="3" type="ORF">EHS24_006858</name>
</gene>
<feature type="region of interest" description="Disordered" evidence="2">
    <location>
        <begin position="43"/>
        <end position="66"/>
    </location>
</feature>
<reference evidence="3 4" key="1">
    <citation type="submission" date="2018-11" db="EMBL/GenBank/DDBJ databases">
        <title>Genome sequence of Apiotrichum porosum DSM 27194.</title>
        <authorList>
            <person name="Aliyu H."/>
            <person name="Gorte O."/>
            <person name="Ochsenreither K."/>
        </authorList>
    </citation>
    <scope>NUCLEOTIDE SEQUENCE [LARGE SCALE GENOMIC DNA]</scope>
    <source>
        <strain evidence="3 4">DSM 27194</strain>
    </source>
</reference>
<feature type="compositionally biased region" description="Basic residues" evidence="2">
    <location>
        <begin position="50"/>
        <end position="60"/>
    </location>
</feature>
<evidence type="ECO:0000256" key="2">
    <source>
        <dbReference type="SAM" id="MobiDB-lite"/>
    </source>
</evidence>